<dbReference type="RefSeq" id="WP_171095829.1">
    <property type="nucleotide sequence ID" value="NZ_CP053069.1"/>
</dbReference>
<feature type="domain" description="DUF4124" evidence="2">
    <location>
        <begin position="14"/>
        <end position="47"/>
    </location>
</feature>
<evidence type="ECO:0000256" key="1">
    <source>
        <dbReference type="SAM" id="SignalP"/>
    </source>
</evidence>
<proteinExistence type="predicted"/>
<evidence type="ECO:0000313" key="4">
    <source>
        <dbReference type="Proteomes" id="UP000501534"/>
    </source>
</evidence>
<organism evidence="3 4">
    <name type="scientific">Usitatibacter rugosus</name>
    <dbReference type="NCBI Taxonomy" id="2732067"/>
    <lineage>
        <taxon>Bacteria</taxon>
        <taxon>Pseudomonadati</taxon>
        <taxon>Pseudomonadota</taxon>
        <taxon>Betaproteobacteria</taxon>
        <taxon>Nitrosomonadales</taxon>
        <taxon>Usitatibacteraceae</taxon>
        <taxon>Usitatibacter</taxon>
    </lineage>
</organism>
<dbReference type="KEGG" id="uru:DSM104443_04164"/>
<evidence type="ECO:0000313" key="3">
    <source>
        <dbReference type="EMBL" id="QJR13070.1"/>
    </source>
</evidence>
<evidence type="ECO:0000259" key="2">
    <source>
        <dbReference type="Pfam" id="PF13511"/>
    </source>
</evidence>
<protein>
    <recommendedName>
        <fullName evidence="2">DUF4124 domain-containing protein</fullName>
    </recommendedName>
</protein>
<dbReference type="InterPro" id="IPR025392">
    <property type="entry name" value="DUF4124"/>
</dbReference>
<gene>
    <name evidence="3" type="ORF">DSM104443_04164</name>
</gene>
<feature type="signal peptide" evidence="1">
    <location>
        <begin position="1"/>
        <end position="22"/>
    </location>
</feature>
<keyword evidence="1" id="KW-0732">Signal</keyword>
<accession>A0A6M4H0Q2</accession>
<dbReference type="AlphaFoldDB" id="A0A6M4H0Q2"/>
<keyword evidence="4" id="KW-1185">Reference proteome</keyword>
<reference evidence="3 4" key="1">
    <citation type="submission" date="2020-04" db="EMBL/GenBank/DDBJ databases">
        <title>Usitatibacter rugosus gen. nov., sp. nov. and Usitatibacter palustris sp. nov., novel members of Usitatibacteraceae fam. nov. within the order Nitrosomonadales isolated from soil.</title>
        <authorList>
            <person name="Huber K.J."/>
            <person name="Neumann-Schaal M."/>
            <person name="Geppert A."/>
            <person name="Luckner M."/>
            <person name="Wanner G."/>
            <person name="Overmann J."/>
        </authorList>
    </citation>
    <scope>NUCLEOTIDE SEQUENCE [LARGE SCALE GENOMIC DNA]</scope>
    <source>
        <strain evidence="3 4">0125_3</strain>
    </source>
</reference>
<dbReference type="EMBL" id="CP053069">
    <property type="protein sequence ID" value="QJR13070.1"/>
    <property type="molecule type" value="Genomic_DNA"/>
</dbReference>
<feature type="chain" id="PRO_5027123753" description="DUF4124 domain-containing protein" evidence="1">
    <location>
        <begin position="23"/>
        <end position="139"/>
    </location>
</feature>
<sequence length="139" mass="15577">MKIRHILLAGTISALFAPAVPAAVYKCRDSGGSLTYQEFPCPGADQTLKSDIASDYPAPNVVERERLLLREQELYKRLEAQRDRLSAEAVARITRPDPEPVPVSEPSVYWPAFGGALRWPNRPHQPRNAMRAWANGQLR</sequence>
<dbReference type="Pfam" id="PF13511">
    <property type="entry name" value="DUF4124"/>
    <property type="match status" value="1"/>
</dbReference>
<name>A0A6M4H0Q2_9PROT</name>
<dbReference type="Proteomes" id="UP000501534">
    <property type="component" value="Chromosome"/>
</dbReference>